<gene>
    <name evidence="2" type="ordered locus">CNE_2c20300</name>
</gene>
<dbReference type="Pfam" id="PF11737">
    <property type="entry name" value="DUF3300"/>
    <property type="match status" value="1"/>
</dbReference>
<feature type="region of interest" description="Disordered" evidence="1">
    <location>
        <begin position="1"/>
        <end position="25"/>
    </location>
</feature>
<evidence type="ECO:0000256" key="1">
    <source>
        <dbReference type="SAM" id="MobiDB-lite"/>
    </source>
</evidence>
<feature type="region of interest" description="Disordered" evidence="1">
    <location>
        <begin position="217"/>
        <end position="380"/>
    </location>
</feature>
<reference evidence="2 3" key="1">
    <citation type="journal article" date="2011" name="J. Bacteriol.">
        <title>Complete genome sequence of the type strain Cupriavidus necator N-1.</title>
        <authorList>
            <person name="Poehlein A."/>
            <person name="Kusian B."/>
            <person name="Friedrich B."/>
            <person name="Daniel R."/>
            <person name="Bowien B."/>
        </authorList>
    </citation>
    <scope>NUCLEOTIDE SEQUENCE [LARGE SCALE GENOMIC DNA]</scope>
    <source>
        <strain evidence="3">ATCC 43291 / DSM 13513 / CCUG 52238 / LMG 8453 / N-1</strain>
    </source>
</reference>
<feature type="compositionally biased region" description="Polar residues" evidence="1">
    <location>
        <begin position="220"/>
        <end position="235"/>
    </location>
</feature>
<name>F8GS44_CUPNN</name>
<accession>F8GS44</accession>
<evidence type="ECO:0000313" key="2">
    <source>
        <dbReference type="EMBL" id="AEI80983.1"/>
    </source>
</evidence>
<feature type="compositionally biased region" description="Gly residues" evidence="1">
    <location>
        <begin position="358"/>
        <end position="373"/>
    </location>
</feature>
<dbReference type="InterPro" id="IPR021728">
    <property type="entry name" value="DUF3300"/>
</dbReference>
<protein>
    <recommendedName>
        <fullName evidence="4">DUF3300 domain-containing protein</fullName>
    </recommendedName>
</protein>
<evidence type="ECO:0000313" key="3">
    <source>
        <dbReference type="Proteomes" id="UP000006798"/>
    </source>
</evidence>
<feature type="compositionally biased region" description="Basic and acidic residues" evidence="1">
    <location>
        <begin position="301"/>
        <end position="335"/>
    </location>
</feature>
<dbReference type="PANTHER" id="PTHR40269">
    <property type="entry name" value="OUTER MEMBRANE PROTEIN-RELATED"/>
    <property type="match status" value="1"/>
</dbReference>
<dbReference type="AlphaFoldDB" id="F8GS44"/>
<evidence type="ECO:0008006" key="4">
    <source>
        <dbReference type="Google" id="ProtNLM"/>
    </source>
</evidence>
<dbReference type="EMBL" id="CP002878">
    <property type="protein sequence ID" value="AEI80983.1"/>
    <property type="molecule type" value="Genomic_DNA"/>
</dbReference>
<organism evidence="2 3">
    <name type="scientific">Cupriavidus necator (strain ATCC 43291 / DSM 13513 / CCUG 52238 / LMG 8453 / N-1)</name>
    <name type="common">Ralstonia eutropha</name>
    <dbReference type="NCBI Taxonomy" id="1042878"/>
    <lineage>
        <taxon>Bacteria</taxon>
        <taxon>Pseudomonadati</taxon>
        <taxon>Pseudomonadota</taxon>
        <taxon>Betaproteobacteria</taxon>
        <taxon>Burkholderiales</taxon>
        <taxon>Burkholderiaceae</taxon>
        <taxon>Cupriavidus</taxon>
    </lineage>
</organism>
<dbReference type="KEGG" id="cnc:CNE_2c20300"/>
<proteinExistence type="predicted"/>
<dbReference type="PANTHER" id="PTHR40269:SF1">
    <property type="entry name" value="OUTER MEMBRANE PROTEIN"/>
    <property type="match status" value="1"/>
</dbReference>
<dbReference type="HOGENOM" id="CLU_024625_1_0_4"/>
<sequence length="380" mass="39969">MVQGESQPVWRCCDQGSRQPGLGPQRAVAGHVSVRARHDGPPAAVGAVGWRRFPGPAQRRDGFGAAAAGAGAGANAGTLKTTEQQKVVTQTTGGTTIVQIEPANPQVVYVPAYNPTTVYGTWAYPAYPPAYYPPPPGSVFATALVTGIGFGLGVAAVDAMWGGFNWNSHDVNINVNRYNNINVNQRLDVNRANVNWQHNPANRGNVPYNNAAMRGRYDQQRQSGLASRQQGTQAGQRVGPAGGGVQRQPSQRDQARERAAQSFEGRTGQSIPGHAGHAGGAAERSRPGAAGGGVQNPRPASADRQRADQAQARDRARNANRDSALRDAGNGDRVRQQTQHAATPQREAPHARPAGFHQNGGGRQGGGLGGGGEHFGHGRR</sequence>
<dbReference type="Proteomes" id="UP000006798">
    <property type="component" value="Chromosome 2"/>
</dbReference>